<comment type="caution">
    <text evidence="1">The sequence shown here is derived from an EMBL/GenBank/DDBJ whole genome shotgun (WGS) entry which is preliminary data.</text>
</comment>
<gene>
    <name evidence="1" type="ORF">ILYODFUR_032310</name>
</gene>
<keyword evidence="2" id="KW-1185">Reference proteome</keyword>
<evidence type="ECO:0000313" key="2">
    <source>
        <dbReference type="Proteomes" id="UP001482620"/>
    </source>
</evidence>
<organism evidence="1 2">
    <name type="scientific">Ilyodon furcidens</name>
    <name type="common">goldbreast splitfin</name>
    <dbReference type="NCBI Taxonomy" id="33524"/>
    <lineage>
        <taxon>Eukaryota</taxon>
        <taxon>Metazoa</taxon>
        <taxon>Chordata</taxon>
        <taxon>Craniata</taxon>
        <taxon>Vertebrata</taxon>
        <taxon>Euteleostomi</taxon>
        <taxon>Actinopterygii</taxon>
        <taxon>Neopterygii</taxon>
        <taxon>Teleostei</taxon>
        <taxon>Neoteleostei</taxon>
        <taxon>Acanthomorphata</taxon>
        <taxon>Ovalentaria</taxon>
        <taxon>Atherinomorphae</taxon>
        <taxon>Cyprinodontiformes</taxon>
        <taxon>Goodeidae</taxon>
        <taxon>Ilyodon</taxon>
    </lineage>
</organism>
<dbReference type="Proteomes" id="UP001482620">
    <property type="component" value="Unassembled WGS sequence"/>
</dbReference>
<proteinExistence type="predicted"/>
<dbReference type="EMBL" id="JAHRIQ010005210">
    <property type="protein sequence ID" value="MEQ2223006.1"/>
    <property type="molecule type" value="Genomic_DNA"/>
</dbReference>
<accession>A0ABV0SRB1</accession>
<reference evidence="1 2" key="1">
    <citation type="submission" date="2021-06" db="EMBL/GenBank/DDBJ databases">
        <authorList>
            <person name="Palmer J.M."/>
        </authorList>
    </citation>
    <scope>NUCLEOTIDE SEQUENCE [LARGE SCALE GENOMIC DNA]</scope>
    <source>
        <strain evidence="2">if_2019</strain>
        <tissue evidence="1">Muscle</tissue>
    </source>
</reference>
<sequence>MKEAFQKETVFCNMSADHSDWERVRLSANNRKAEQSTAKLLCFVLLNFQPLLGNMLDLGMLRVEVRNIHTETSFSNSSRTIRSKNYYKMLKTVITELCNYLVFVSNSGRQLWLRRKGSQKVMSSIPASHTTMSPCVHVVSEAG</sequence>
<evidence type="ECO:0000313" key="1">
    <source>
        <dbReference type="EMBL" id="MEQ2223006.1"/>
    </source>
</evidence>
<name>A0ABV0SRB1_9TELE</name>
<protein>
    <submittedName>
        <fullName evidence="1">Uncharacterized protein</fullName>
    </submittedName>
</protein>